<dbReference type="SUPFAM" id="SSF51569">
    <property type="entry name" value="Aldolase"/>
    <property type="match status" value="1"/>
</dbReference>
<comment type="pathway">
    <text evidence="1">Carbohydrate degradation; 2-deoxy-D-ribose 1-phosphate degradation; D-glyceraldehyde 3-phosphate and acetaldehyde from 2-deoxy-alpha-D-ribose 1-phosphate: step 2/2.</text>
</comment>
<dbReference type="Pfam" id="PF01791">
    <property type="entry name" value="DeoC"/>
    <property type="match status" value="1"/>
</dbReference>
<dbReference type="PANTHER" id="PTHR10889:SF3">
    <property type="entry name" value="DEOXYRIBOSE-PHOSPHATE ALDOLASE"/>
    <property type="match status" value="1"/>
</dbReference>
<protein>
    <recommendedName>
        <fullName evidence="3 7">Deoxyribose-phosphate aldolase</fullName>
        <ecNumber evidence="3 7">4.1.2.4</ecNumber>
    </recommendedName>
</protein>
<dbReference type="InterPro" id="IPR013785">
    <property type="entry name" value="Aldolase_TIM"/>
</dbReference>
<evidence type="ECO:0000256" key="4">
    <source>
        <dbReference type="ARBA" id="ARBA00023239"/>
    </source>
</evidence>
<comment type="caution">
    <text evidence="8">The sequence shown here is derived from an EMBL/GenBank/DDBJ whole genome shotgun (WGS) entry which is preliminary data.</text>
</comment>
<dbReference type="SMART" id="SM01133">
    <property type="entry name" value="DeoC"/>
    <property type="match status" value="1"/>
</dbReference>
<keyword evidence="4" id="KW-0456">Lyase</keyword>
<dbReference type="NCBIfam" id="TIGR00126">
    <property type="entry name" value="deoC"/>
    <property type="match status" value="1"/>
</dbReference>
<evidence type="ECO:0000256" key="7">
    <source>
        <dbReference type="NCBIfam" id="TIGR00126"/>
    </source>
</evidence>
<evidence type="ECO:0000256" key="3">
    <source>
        <dbReference type="ARBA" id="ARBA00012515"/>
    </source>
</evidence>
<keyword evidence="5" id="KW-0704">Schiff base</keyword>
<evidence type="ECO:0000256" key="2">
    <source>
        <dbReference type="ARBA" id="ARBA00009473"/>
    </source>
</evidence>
<accession>A0A6N4DE59</accession>
<dbReference type="AlphaFoldDB" id="A0A6N4DE59"/>
<dbReference type="InterPro" id="IPR002915">
    <property type="entry name" value="DeoC/FbaB/LacD_aldolase"/>
</dbReference>
<evidence type="ECO:0000313" key="8">
    <source>
        <dbReference type="EMBL" id="PTB89716.1"/>
    </source>
</evidence>
<dbReference type="PANTHER" id="PTHR10889">
    <property type="entry name" value="DEOXYRIBOSE-PHOSPHATE ALDOLASE"/>
    <property type="match status" value="1"/>
</dbReference>
<evidence type="ECO:0000256" key="1">
    <source>
        <dbReference type="ARBA" id="ARBA00004816"/>
    </source>
</evidence>
<gene>
    <name evidence="8" type="primary">deoC</name>
    <name evidence="8" type="ORF">C9928_02370</name>
</gene>
<dbReference type="GO" id="GO:0004139">
    <property type="term" value="F:deoxyribose-phosphate aldolase activity"/>
    <property type="evidence" value="ECO:0007669"/>
    <property type="project" value="UniProtKB-UniRule"/>
</dbReference>
<dbReference type="EMBL" id="PYVG01000008">
    <property type="protein sequence ID" value="PTB89716.1"/>
    <property type="molecule type" value="Genomic_DNA"/>
</dbReference>
<dbReference type="InterPro" id="IPR011343">
    <property type="entry name" value="DeoC"/>
</dbReference>
<dbReference type="GO" id="GO:0009264">
    <property type="term" value="P:deoxyribonucleotide catabolic process"/>
    <property type="evidence" value="ECO:0007669"/>
    <property type="project" value="UniProtKB-UniRule"/>
</dbReference>
<evidence type="ECO:0000256" key="6">
    <source>
        <dbReference type="ARBA" id="ARBA00048791"/>
    </source>
</evidence>
<sequence>MHSPQATALFALQCMDLTSLQNSDTPAQIIALCDKAASECGSPAAVCVYPELIATARQHLDLLHLQQVQVATVVNFPLGEDSVGCVVAATERALAVGASEIDVVMPYQRFQAGDIEHCRQLLSAVRTATADRAVLKVIIESGELASATAIRAASNLAIEIGADFIKTSTGKVAVNATLEAAEIMLTTIRESGRDIGFKAAGGIRTVAEAEDYFKLARALMGDDWITPQRFRIGASSLLEDIMRVLVNENDQAEPVADDKKGLY</sequence>
<evidence type="ECO:0000256" key="5">
    <source>
        <dbReference type="ARBA" id="ARBA00023270"/>
    </source>
</evidence>
<name>A0A6N4DE59_9GAMM</name>
<dbReference type="GO" id="GO:0016052">
    <property type="term" value="P:carbohydrate catabolic process"/>
    <property type="evidence" value="ECO:0007669"/>
    <property type="project" value="TreeGrafter"/>
</dbReference>
<comment type="catalytic activity">
    <reaction evidence="6">
        <text>2-deoxy-D-ribose 5-phosphate = D-glyceraldehyde 3-phosphate + acetaldehyde</text>
        <dbReference type="Rhea" id="RHEA:12821"/>
        <dbReference type="ChEBI" id="CHEBI:15343"/>
        <dbReference type="ChEBI" id="CHEBI:59776"/>
        <dbReference type="ChEBI" id="CHEBI:62877"/>
        <dbReference type="EC" id="4.1.2.4"/>
    </reaction>
</comment>
<dbReference type="CDD" id="cd00959">
    <property type="entry name" value="DeoC"/>
    <property type="match status" value="1"/>
</dbReference>
<reference evidence="8 9" key="1">
    <citation type="submission" date="2018-03" db="EMBL/GenBank/DDBJ databases">
        <title>Cross-interface Injection: A General Nanoliter Liquid Handling Method Applied to Single Cells Genome Amplification Automated Nanoliter Liquid Handling Applied to Single Cell Multiple Displacement Amplification.</title>
        <authorList>
            <person name="Yun J."/>
            <person name="Xu P."/>
            <person name="Xu J."/>
            <person name="Dai X."/>
            <person name="Wang Y."/>
            <person name="Zheng X."/>
            <person name="Cao C."/>
            <person name="Yi Q."/>
            <person name="Zhu Y."/>
            <person name="Wang L."/>
            <person name="Dong Z."/>
            <person name="Huang Y."/>
            <person name="Huang L."/>
            <person name="Du W."/>
        </authorList>
    </citation>
    <scope>NUCLEOTIDE SEQUENCE [LARGE SCALE GENOMIC DNA]</scope>
    <source>
        <strain evidence="8 9">A9-4</strain>
    </source>
</reference>
<dbReference type="PIRSF" id="PIRSF001357">
    <property type="entry name" value="DeoC"/>
    <property type="match status" value="1"/>
</dbReference>
<proteinExistence type="inferred from homology"/>
<dbReference type="Proteomes" id="UP000241514">
    <property type="component" value="Unassembled WGS sequence"/>
</dbReference>
<evidence type="ECO:0000313" key="9">
    <source>
        <dbReference type="Proteomes" id="UP000241514"/>
    </source>
</evidence>
<dbReference type="Gene3D" id="3.20.20.70">
    <property type="entry name" value="Aldolase class I"/>
    <property type="match status" value="1"/>
</dbReference>
<organism evidence="8 9">
    <name type="scientific">Pseudidiomarina aestuarii</name>
    <dbReference type="NCBI Taxonomy" id="624146"/>
    <lineage>
        <taxon>Bacteria</taxon>
        <taxon>Pseudomonadati</taxon>
        <taxon>Pseudomonadota</taxon>
        <taxon>Gammaproteobacteria</taxon>
        <taxon>Alteromonadales</taxon>
        <taxon>Idiomarinaceae</taxon>
        <taxon>Pseudidiomarina</taxon>
    </lineage>
</organism>
<dbReference type="EC" id="4.1.2.4" evidence="3 7"/>
<dbReference type="GO" id="GO:0005737">
    <property type="term" value="C:cytoplasm"/>
    <property type="evidence" value="ECO:0007669"/>
    <property type="project" value="InterPro"/>
</dbReference>
<comment type="similarity">
    <text evidence="2">Belongs to the DeoC/FbaB aldolase family. DeoC type 2 subfamily.</text>
</comment>